<dbReference type="GO" id="GO:0004132">
    <property type="term" value="F:dCMP deaminase activity"/>
    <property type="evidence" value="ECO:0007669"/>
    <property type="project" value="InterPro"/>
</dbReference>
<dbReference type="InterPro" id="IPR015517">
    <property type="entry name" value="dCMP_deaminase-rel"/>
</dbReference>
<dbReference type="PANTHER" id="PTHR11086:SF18">
    <property type="entry name" value="DEOXYCYTIDYLATE DEAMINASE"/>
    <property type="match status" value="1"/>
</dbReference>
<dbReference type="InterPro" id="IPR016192">
    <property type="entry name" value="APOBEC/CMP_deaminase_Zn-bd"/>
</dbReference>
<keyword evidence="3" id="KW-0378">Hydrolase</keyword>
<name>B1YHM9_EXIS2</name>
<dbReference type="Gene3D" id="3.40.140.10">
    <property type="entry name" value="Cytidine Deaminase, domain 2"/>
    <property type="match status" value="1"/>
</dbReference>
<evidence type="ECO:0000256" key="2">
    <source>
        <dbReference type="ARBA" id="ARBA00022723"/>
    </source>
</evidence>
<reference evidence="8 9" key="2">
    <citation type="journal article" date="2008" name="BMC Genomics">
        <title>Architecture of thermal adaptation in an Exiguobacterium sibiricum strain isolated from 3 million year old permafrost: a genome and transcriptome approach.</title>
        <authorList>
            <person name="Rodrigues D.F."/>
            <person name="Ivanova N."/>
            <person name="He Z."/>
            <person name="Huebner M."/>
            <person name="Zhou J."/>
            <person name="Tiedje J.M."/>
        </authorList>
    </citation>
    <scope>NUCLEOTIDE SEQUENCE [LARGE SCALE GENOMIC DNA]</scope>
    <source>
        <strain evidence="9">DSM 17290 / CIP 109462 / JCM 13490 / 255-15</strain>
    </source>
</reference>
<dbReference type="Pfam" id="PF00383">
    <property type="entry name" value="dCMP_cyt_deam_1"/>
    <property type="match status" value="1"/>
</dbReference>
<comment type="similarity">
    <text evidence="1">Belongs to the cytidine and deoxycytidylate deaminase family.</text>
</comment>
<dbReference type="KEGG" id="esi:Exig_1750"/>
<dbReference type="PANTHER" id="PTHR11086">
    <property type="entry name" value="DEOXYCYTIDYLATE DEAMINASE-RELATED"/>
    <property type="match status" value="1"/>
</dbReference>
<evidence type="ECO:0000259" key="7">
    <source>
        <dbReference type="PROSITE" id="PS51747"/>
    </source>
</evidence>
<feature type="binding site" evidence="6">
    <location>
        <position position="110"/>
    </location>
    <ligand>
        <name>Zn(2+)</name>
        <dbReference type="ChEBI" id="CHEBI:29105"/>
        <note>catalytic</note>
    </ligand>
</feature>
<sequence>MMKKQHQWDTTWLLFARMMADRHSKCASKSVACVIVKDEKPISIGINGTPSQHVNCNEIYLKQDNILYKAEAERQQEKADALSIVHNGQVFYRCDNQEEHHEWSKMNEIHAEINALGKLAADSTSARHATAYVTHSPCHACSLALIASKIDRVVYSTGYEYGDGLTLMRQSEIEVLHRPLTEEYFLERIFDKDL</sequence>
<feature type="active site" description="Proton donor" evidence="5">
    <location>
        <position position="112"/>
    </location>
</feature>
<dbReference type="InterPro" id="IPR016473">
    <property type="entry name" value="dCMP_deaminase"/>
</dbReference>
<dbReference type="GO" id="GO:0005737">
    <property type="term" value="C:cytoplasm"/>
    <property type="evidence" value="ECO:0007669"/>
    <property type="project" value="TreeGrafter"/>
</dbReference>
<feature type="binding site" evidence="6">
    <location>
        <position position="138"/>
    </location>
    <ligand>
        <name>Zn(2+)</name>
        <dbReference type="ChEBI" id="CHEBI:29105"/>
        <note>catalytic</note>
    </ligand>
</feature>
<evidence type="ECO:0000313" key="9">
    <source>
        <dbReference type="Proteomes" id="UP000001681"/>
    </source>
</evidence>
<evidence type="ECO:0000256" key="4">
    <source>
        <dbReference type="ARBA" id="ARBA00022833"/>
    </source>
</evidence>
<dbReference type="GO" id="GO:0008270">
    <property type="term" value="F:zinc ion binding"/>
    <property type="evidence" value="ECO:0007669"/>
    <property type="project" value="InterPro"/>
</dbReference>
<evidence type="ECO:0000256" key="5">
    <source>
        <dbReference type="PIRSR" id="PIRSR006019-1"/>
    </source>
</evidence>
<accession>B1YHM9</accession>
<dbReference type="SUPFAM" id="SSF53927">
    <property type="entry name" value="Cytidine deaminase-like"/>
    <property type="match status" value="1"/>
</dbReference>
<dbReference type="PIRSF" id="PIRSF006019">
    <property type="entry name" value="dCMP_deaminase"/>
    <property type="match status" value="1"/>
</dbReference>
<dbReference type="HOGENOM" id="CLU_047993_2_2_9"/>
<dbReference type="PROSITE" id="PS51747">
    <property type="entry name" value="CYT_DCMP_DEAMINASES_2"/>
    <property type="match status" value="1"/>
</dbReference>
<dbReference type="EMBL" id="CP001022">
    <property type="protein sequence ID" value="ACB61202.1"/>
    <property type="molecule type" value="Genomic_DNA"/>
</dbReference>
<keyword evidence="4 6" id="KW-0862">Zinc</keyword>
<evidence type="ECO:0000256" key="3">
    <source>
        <dbReference type="ARBA" id="ARBA00022801"/>
    </source>
</evidence>
<proteinExistence type="inferred from homology"/>
<dbReference type="InterPro" id="IPR002125">
    <property type="entry name" value="CMP_dCMP_dom"/>
</dbReference>
<keyword evidence="9" id="KW-1185">Reference proteome</keyword>
<dbReference type="STRING" id="262543.Exig_1750"/>
<dbReference type="GO" id="GO:0006220">
    <property type="term" value="P:pyrimidine nucleotide metabolic process"/>
    <property type="evidence" value="ECO:0007669"/>
    <property type="project" value="InterPro"/>
</dbReference>
<reference evidence="9" key="3">
    <citation type="submission" date="2008-04" db="EMBL/GenBank/DDBJ databases">
        <title>Complete sequence of chromosome of Exiguobacterium sibiricum 255-15.</title>
        <authorList>
            <consortium name="US DOE Joint Genome Institute"/>
            <person name="Copeland A."/>
            <person name="Lucas S."/>
            <person name="Lapidus A."/>
            <person name="Glavina del Rio T."/>
            <person name="Dalin E."/>
            <person name="Tice H."/>
            <person name="Bruce D."/>
            <person name="Goodwin L."/>
            <person name="Pitluck S."/>
            <person name="Kiss H."/>
            <person name="Chertkov O."/>
            <person name="Monk C."/>
            <person name="Brettin T."/>
            <person name="Detter J.C."/>
            <person name="Han C."/>
            <person name="Kuske C.R."/>
            <person name="Schmutz J."/>
            <person name="Larimer F."/>
            <person name="Land M."/>
            <person name="Hauser L."/>
            <person name="Kyrpides N."/>
            <person name="Mikhailova N."/>
            <person name="Vishnivetskaya T."/>
            <person name="Rodrigues D.F."/>
            <person name="Gilichinsky D."/>
            <person name="Tiedje J."/>
            <person name="Richardson P."/>
        </authorList>
    </citation>
    <scope>NUCLEOTIDE SEQUENCE [LARGE SCALE GENOMIC DNA]</scope>
    <source>
        <strain evidence="9">DSM 17290 / CIP 109462 / JCM 13490 / 255-15</strain>
    </source>
</reference>
<comment type="cofactor">
    <cofactor evidence="6">
        <name>Zn(2+)</name>
        <dbReference type="ChEBI" id="CHEBI:29105"/>
    </cofactor>
</comment>
<evidence type="ECO:0000313" key="8">
    <source>
        <dbReference type="EMBL" id="ACB61202.1"/>
    </source>
</evidence>
<evidence type="ECO:0000256" key="6">
    <source>
        <dbReference type="PIRSR" id="PIRSR006019-2"/>
    </source>
</evidence>
<organism evidence="8 9">
    <name type="scientific">Exiguobacterium sibiricum (strain DSM 17290 / CCUG 55495 / CIP 109462 / JCM 13490 / 255-15)</name>
    <dbReference type="NCBI Taxonomy" id="262543"/>
    <lineage>
        <taxon>Bacteria</taxon>
        <taxon>Bacillati</taxon>
        <taxon>Bacillota</taxon>
        <taxon>Bacilli</taxon>
        <taxon>Bacillales</taxon>
        <taxon>Bacillales Family XII. Incertae Sedis</taxon>
        <taxon>Exiguobacterium</taxon>
    </lineage>
</organism>
<protein>
    <submittedName>
        <fullName evidence="8">CMP/dCMP deaminase zinc-binding</fullName>
    </submittedName>
</protein>
<dbReference type="AlphaFoldDB" id="B1YHM9"/>
<evidence type="ECO:0000256" key="1">
    <source>
        <dbReference type="ARBA" id="ARBA00006576"/>
    </source>
</evidence>
<feature type="binding site" evidence="6">
    <location>
        <position position="141"/>
    </location>
    <ligand>
        <name>Zn(2+)</name>
        <dbReference type="ChEBI" id="CHEBI:29105"/>
        <note>catalytic</note>
    </ligand>
</feature>
<dbReference type="InterPro" id="IPR016193">
    <property type="entry name" value="Cytidine_deaminase-like"/>
</dbReference>
<keyword evidence="2 6" id="KW-0479">Metal-binding</keyword>
<gene>
    <name evidence="8" type="ordered locus">Exig_1750</name>
</gene>
<dbReference type="eggNOG" id="COG2131">
    <property type="taxonomic scope" value="Bacteria"/>
</dbReference>
<reference evidence="8 9" key="1">
    <citation type="journal article" date="2006" name="Extremophiles">
        <title>Characterization of Exiguobacterium isolates from the Siberian permafrost. Description of Exiguobacterium sibiricum sp. nov.</title>
        <authorList>
            <person name="Rodrigues D.F."/>
            <person name="Goris J."/>
            <person name="Vishnivetskaya T."/>
            <person name="Gilichinsky D."/>
            <person name="Thomashow M.F."/>
            <person name="Tiedje J.M."/>
        </authorList>
    </citation>
    <scope>NUCLEOTIDE SEQUENCE [LARGE SCALE GENOMIC DNA]</scope>
    <source>
        <strain evidence="9">DSM 17290 / CIP 109462 / JCM 13490 / 255-15</strain>
    </source>
</reference>
<dbReference type="Proteomes" id="UP000001681">
    <property type="component" value="Chromosome"/>
</dbReference>
<feature type="domain" description="CMP/dCMP-type deaminase" evidence="7">
    <location>
        <begin position="7"/>
        <end position="168"/>
    </location>
</feature>
<dbReference type="PROSITE" id="PS00903">
    <property type="entry name" value="CYT_DCMP_DEAMINASES_1"/>
    <property type="match status" value="1"/>
</dbReference>